<dbReference type="Proteomes" id="UP000321353">
    <property type="component" value="Chromosome"/>
</dbReference>
<protein>
    <submittedName>
        <fullName evidence="2">Uncharacterized protein</fullName>
    </submittedName>
</protein>
<dbReference type="RefSeq" id="WP_147867123.1">
    <property type="nucleotide sequence ID" value="NZ_CP036264.1"/>
</dbReference>
<keyword evidence="3" id="KW-1185">Reference proteome</keyword>
<dbReference type="KEGG" id="smam:Mal15_14900"/>
<sequence length="199" mass="21553">MLSLRVRPAIWCSAIGGILLHACLSTGPMLAAPPNDVLLLPDVPLPTEHPPEDDPAARRAISRLLQGGREVAGPATAEVKLPEELKELLRGTPSILDGSVLDPKRPTQPRRPHRLPHAAAEASSPRRNHRAAEMLLKSARLLDKIEPKSENRTYLIHQMRSEAVRLLQQSAVPHEGSGTLPPGETSLPPSDSPHPPLLD</sequence>
<reference evidence="2 3" key="1">
    <citation type="submission" date="2019-02" db="EMBL/GenBank/DDBJ databases">
        <title>Planctomycetal bacteria perform biofilm scaping via a novel small molecule.</title>
        <authorList>
            <person name="Jeske O."/>
            <person name="Boedeker C."/>
            <person name="Wiegand S."/>
            <person name="Breitling P."/>
            <person name="Kallscheuer N."/>
            <person name="Jogler M."/>
            <person name="Rohde M."/>
            <person name="Petersen J."/>
            <person name="Medema M.H."/>
            <person name="Surup F."/>
            <person name="Jogler C."/>
        </authorList>
    </citation>
    <scope>NUCLEOTIDE SEQUENCE [LARGE SCALE GENOMIC DNA]</scope>
    <source>
        <strain evidence="2 3">Mal15</strain>
    </source>
</reference>
<evidence type="ECO:0000256" key="1">
    <source>
        <dbReference type="SAM" id="MobiDB-lite"/>
    </source>
</evidence>
<dbReference type="AlphaFoldDB" id="A0A5B9MBJ3"/>
<organism evidence="2 3">
    <name type="scientific">Stieleria maiorica</name>
    <dbReference type="NCBI Taxonomy" id="2795974"/>
    <lineage>
        <taxon>Bacteria</taxon>
        <taxon>Pseudomonadati</taxon>
        <taxon>Planctomycetota</taxon>
        <taxon>Planctomycetia</taxon>
        <taxon>Pirellulales</taxon>
        <taxon>Pirellulaceae</taxon>
        <taxon>Stieleria</taxon>
    </lineage>
</organism>
<name>A0A5B9MBJ3_9BACT</name>
<evidence type="ECO:0000313" key="2">
    <source>
        <dbReference type="EMBL" id="QEF97450.1"/>
    </source>
</evidence>
<dbReference type="EMBL" id="CP036264">
    <property type="protein sequence ID" value="QEF97450.1"/>
    <property type="molecule type" value="Genomic_DNA"/>
</dbReference>
<feature type="region of interest" description="Disordered" evidence="1">
    <location>
        <begin position="94"/>
        <end position="129"/>
    </location>
</feature>
<proteinExistence type="predicted"/>
<evidence type="ECO:0000313" key="3">
    <source>
        <dbReference type="Proteomes" id="UP000321353"/>
    </source>
</evidence>
<gene>
    <name evidence="2" type="ORF">Mal15_14900</name>
</gene>
<accession>A0A5B9MBJ3</accession>
<feature type="region of interest" description="Disordered" evidence="1">
    <location>
        <begin position="166"/>
        <end position="199"/>
    </location>
</feature>
<feature type="compositionally biased region" description="Pro residues" evidence="1">
    <location>
        <begin position="190"/>
        <end position="199"/>
    </location>
</feature>
<feature type="compositionally biased region" description="Basic residues" evidence="1">
    <location>
        <begin position="107"/>
        <end position="116"/>
    </location>
</feature>